<sequence>MKSIITIRIHLLIVTATLLVNQLSAQQIIDGKKMEVLENEVIVHSSHEAVWNALLSFGNVSGFHTTIDESMAINGTEEKASLGAEREVQIPDGINNIINKERIIKYIDGVYYTYEVYESENFPTKKMHVTYGVRLDHRGRTVLFSKTFYKLNNGFLTNLFKRKLKRANFDSLLSYKSYIETGERNTDIKILRKRYHKEGEDSNNDYIVNRH</sequence>
<protein>
    <recommendedName>
        <fullName evidence="3">SRPBCC family protein</fullName>
    </recommendedName>
</protein>
<accession>A0ABU9L0G1</accession>
<evidence type="ECO:0000313" key="2">
    <source>
        <dbReference type="Proteomes" id="UP001474120"/>
    </source>
</evidence>
<organism evidence="1 2">
    <name type="scientific">Lutimonas vermicola</name>
    <dbReference type="NCBI Taxonomy" id="414288"/>
    <lineage>
        <taxon>Bacteria</taxon>
        <taxon>Pseudomonadati</taxon>
        <taxon>Bacteroidota</taxon>
        <taxon>Flavobacteriia</taxon>
        <taxon>Flavobacteriales</taxon>
        <taxon>Flavobacteriaceae</taxon>
        <taxon>Lutimonas</taxon>
    </lineage>
</organism>
<gene>
    <name evidence="1" type="ORF">AABB81_08475</name>
</gene>
<dbReference type="EMBL" id="JBCDNA010000002">
    <property type="protein sequence ID" value="MEL4455929.1"/>
    <property type="molecule type" value="Genomic_DNA"/>
</dbReference>
<dbReference type="Proteomes" id="UP001474120">
    <property type="component" value="Unassembled WGS sequence"/>
</dbReference>
<evidence type="ECO:0008006" key="3">
    <source>
        <dbReference type="Google" id="ProtNLM"/>
    </source>
</evidence>
<comment type="caution">
    <text evidence="1">The sequence shown here is derived from an EMBL/GenBank/DDBJ whole genome shotgun (WGS) entry which is preliminary data.</text>
</comment>
<dbReference type="RefSeq" id="WP_342159924.1">
    <property type="nucleotide sequence ID" value="NZ_JBCDNA010000002.1"/>
</dbReference>
<name>A0ABU9L0G1_9FLAO</name>
<keyword evidence="2" id="KW-1185">Reference proteome</keyword>
<dbReference type="Gene3D" id="3.30.530.20">
    <property type="match status" value="1"/>
</dbReference>
<evidence type="ECO:0000313" key="1">
    <source>
        <dbReference type="EMBL" id="MEL4455929.1"/>
    </source>
</evidence>
<proteinExistence type="predicted"/>
<dbReference type="InterPro" id="IPR023393">
    <property type="entry name" value="START-like_dom_sf"/>
</dbReference>
<reference evidence="1 2" key="1">
    <citation type="submission" date="2024-04" db="EMBL/GenBank/DDBJ databases">
        <title>whole genome sequencing of Lutimonas vermicola strain IMCC1616.</title>
        <authorList>
            <person name="Bae S.S."/>
        </authorList>
    </citation>
    <scope>NUCLEOTIDE SEQUENCE [LARGE SCALE GENOMIC DNA]</scope>
    <source>
        <strain evidence="1 2">IMCC1616</strain>
    </source>
</reference>
<dbReference type="SUPFAM" id="SSF55961">
    <property type="entry name" value="Bet v1-like"/>
    <property type="match status" value="1"/>
</dbReference>